<evidence type="ECO:0000259" key="9">
    <source>
        <dbReference type="PROSITE" id="PS51755"/>
    </source>
</evidence>
<dbReference type="EMBL" id="JAOQJL010000041">
    <property type="protein sequence ID" value="MCU6766823.1"/>
    <property type="molecule type" value="Genomic_DNA"/>
</dbReference>
<reference evidence="10 11" key="1">
    <citation type="journal article" date="2021" name="ISME Commun">
        <title>Automated analysis of genomic sequences facilitates high-throughput and comprehensive description of bacteria.</title>
        <authorList>
            <person name="Hitch T.C.A."/>
        </authorList>
    </citation>
    <scope>NUCLEOTIDE SEQUENCE [LARGE SCALE GENOMIC DNA]</scope>
    <source>
        <strain evidence="10 11">Sanger_23</strain>
    </source>
</reference>
<dbReference type="SMART" id="SM00862">
    <property type="entry name" value="Trans_reg_C"/>
    <property type="match status" value="1"/>
</dbReference>
<keyword evidence="2" id="KW-0805">Transcription regulation</keyword>
<keyword evidence="4" id="KW-0804">Transcription</keyword>
<comment type="function">
    <text evidence="5">May play the central regulatory role in sporulation. It may be an element of the effector pathway responsible for the activation of sporulation genes in response to nutritional stress. Spo0A may act in concert with spo0H (a sigma factor) to control the expression of some genes that are critical to the sporulation process.</text>
</comment>
<evidence type="ECO:0000256" key="3">
    <source>
        <dbReference type="ARBA" id="ARBA00023125"/>
    </source>
</evidence>
<feature type="domain" description="Response regulatory" evidence="8">
    <location>
        <begin position="3"/>
        <end position="116"/>
    </location>
</feature>
<dbReference type="Proteomes" id="UP001652409">
    <property type="component" value="Unassembled WGS sequence"/>
</dbReference>
<dbReference type="CDD" id="cd17574">
    <property type="entry name" value="REC_OmpR"/>
    <property type="match status" value="1"/>
</dbReference>
<feature type="domain" description="OmpR/PhoB-type" evidence="9">
    <location>
        <begin position="122"/>
        <end position="220"/>
    </location>
</feature>
<dbReference type="Pfam" id="PF00486">
    <property type="entry name" value="Trans_reg_C"/>
    <property type="match status" value="1"/>
</dbReference>
<dbReference type="CDD" id="cd00383">
    <property type="entry name" value="trans_reg_C"/>
    <property type="match status" value="1"/>
</dbReference>
<evidence type="ECO:0000256" key="2">
    <source>
        <dbReference type="ARBA" id="ARBA00023015"/>
    </source>
</evidence>
<evidence type="ECO:0000313" key="10">
    <source>
        <dbReference type="EMBL" id="MCU6766823.1"/>
    </source>
</evidence>
<dbReference type="InterPro" id="IPR001789">
    <property type="entry name" value="Sig_transdc_resp-reg_receiver"/>
</dbReference>
<feature type="DNA-binding region" description="OmpR/PhoB-type" evidence="7">
    <location>
        <begin position="122"/>
        <end position="220"/>
    </location>
</feature>
<organism evidence="10 11">
    <name type="scientific">Blautia ammoniilytica</name>
    <dbReference type="NCBI Taxonomy" id="2981782"/>
    <lineage>
        <taxon>Bacteria</taxon>
        <taxon>Bacillati</taxon>
        <taxon>Bacillota</taxon>
        <taxon>Clostridia</taxon>
        <taxon>Lachnospirales</taxon>
        <taxon>Lachnospiraceae</taxon>
        <taxon>Blautia</taxon>
    </lineage>
</organism>
<evidence type="ECO:0000256" key="1">
    <source>
        <dbReference type="ARBA" id="ARBA00018672"/>
    </source>
</evidence>
<dbReference type="SUPFAM" id="SSF52172">
    <property type="entry name" value="CheY-like"/>
    <property type="match status" value="1"/>
</dbReference>
<accession>A0ABT2TX55</accession>
<sequence>MPDIIIVEDNIEIGTLLCDFIRKENYTVSLAETGEKALDIFERYGANLIVLDIGLPGVDGFSVCAKIRETSNTHILIASARTDKESTLKGLQIGADDYIGKPYDIDILMAKINGIFKRKYALDELVCGHLKLNNVSQTITVNGKPVNVTEKEFQLLKLLVENKGTTLKKEYLFNRVWGSDSESELQTLTVHIKWLRKKIEQDPKDPKHIITVWGTGYRYE</sequence>
<dbReference type="Pfam" id="PF00072">
    <property type="entry name" value="Response_reg"/>
    <property type="match status" value="1"/>
</dbReference>
<evidence type="ECO:0000256" key="7">
    <source>
        <dbReference type="PROSITE-ProRule" id="PRU01091"/>
    </source>
</evidence>
<proteinExistence type="predicted"/>
<dbReference type="Gene3D" id="1.10.10.10">
    <property type="entry name" value="Winged helix-like DNA-binding domain superfamily/Winged helix DNA-binding domain"/>
    <property type="match status" value="1"/>
</dbReference>
<dbReference type="InterPro" id="IPR011006">
    <property type="entry name" value="CheY-like_superfamily"/>
</dbReference>
<dbReference type="Gene3D" id="6.10.250.690">
    <property type="match status" value="1"/>
</dbReference>
<comment type="caution">
    <text evidence="10">The sequence shown here is derived from an EMBL/GenBank/DDBJ whole genome shotgun (WGS) entry which is preliminary data.</text>
</comment>
<dbReference type="PROSITE" id="PS50110">
    <property type="entry name" value="RESPONSE_REGULATORY"/>
    <property type="match status" value="1"/>
</dbReference>
<evidence type="ECO:0000313" key="11">
    <source>
        <dbReference type="Proteomes" id="UP001652409"/>
    </source>
</evidence>
<dbReference type="Gene3D" id="3.40.50.2300">
    <property type="match status" value="1"/>
</dbReference>
<dbReference type="InterPro" id="IPR036388">
    <property type="entry name" value="WH-like_DNA-bd_sf"/>
</dbReference>
<protein>
    <recommendedName>
        <fullName evidence="1">Stage 0 sporulation protein A homolog</fullName>
    </recommendedName>
</protein>
<keyword evidence="3 7" id="KW-0238">DNA-binding</keyword>
<dbReference type="PANTHER" id="PTHR48111:SF2">
    <property type="entry name" value="RESPONSE REGULATOR SAER"/>
    <property type="match status" value="1"/>
</dbReference>
<evidence type="ECO:0000256" key="4">
    <source>
        <dbReference type="ARBA" id="ARBA00023163"/>
    </source>
</evidence>
<dbReference type="InterPro" id="IPR039420">
    <property type="entry name" value="WalR-like"/>
</dbReference>
<dbReference type="RefSeq" id="WP_158422608.1">
    <property type="nucleotide sequence ID" value="NZ_JAOQJL010000041.1"/>
</dbReference>
<dbReference type="PANTHER" id="PTHR48111">
    <property type="entry name" value="REGULATOR OF RPOS"/>
    <property type="match status" value="1"/>
</dbReference>
<gene>
    <name evidence="10" type="ORF">OCV61_15680</name>
</gene>
<keyword evidence="11" id="KW-1185">Reference proteome</keyword>
<name>A0ABT2TX55_9FIRM</name>
<evidence type="ECO:0000256" key="5">
    <source>
        <dbReference type="ARBA" id="ARBA00024867"/>
    </source>
</evidence>
<feature type="modified residue" description="4-aspartylphosphate" evidence="6">
    <location>
        <position position="52"/>
    </location>
</feature>
<dbReference type="SMART" id="SM00448">
    <property type="entry name" value="REC"/>
    <property type="match status" value="1"/>
</dbReference>
<evidence type="ECO:0000259" key="8">
    <source>
        <dbReference type="PROSITE" id="PS50110"/>
    </source>
</evidence>
<evidence type="ECO:0000256" key="6">
    <source>
        <dbReference type="PROSITE-ProRule" id="PRU00169"/>
    </source>
</evidence>
<dbReference type="PROSITE" id="PS51755">
    <property type="entry name" value="OMPR_PHOB"/>
    <property type="match status" value="1"/>
</dbReference>
<dbReference type="InterPro" id="IPR001867">
    <property type="entry name" value="OmpR/PhoB-type_DNA-bd"/>
</dbReference>
<keyword evidence="6" id="KW-0597">Phosphoprotein</keyword>